<comment type="caution">
    <text evidence="9">The sequence shown here is derived from an EMBL/GenBank/DDBJ whole genome shotgun (WGS) entry which is preliminary data.</text>
</comment>
<dbReference type="PANTHER" id="PTHR45967">
    <property type="entry name" value="G-BOX-BINDING FACTOR 3-RELATED"/>
    <property type="match status" value="1"/>
</dbReference>
<keyword evidence="4" id="KW-0238">DNA-binding</keyword>
<keyword evidence="3" id="KW-0805">Transcription regulation</keyword>
<dbReference type="OrthoDB" id="1642657at2759"/>
<accession>A0A8J5HD29</accession>
<comment type="similarity">
    <text evidence="2">Belongs to the bZIP family.</text>
</comment>
<dbReference type="InterPro" id="IPR012900">
    <property type="entry name" value="MFMR"/>
</dbReference>
<feature type="region of interest" description="Disordered" evidence="7">
    <location>
        <begin position="108"/>
        <end position="211"/>
    </location>
</feature>
<reference evidence="9 10" key="1">
    <citation type="submission" date="2020-08" db="EMBL/GenBank/DDBJ databases">
        <title>Plant Genome Project.</title>
        <authorList>
            <person name="Zhang R.-G."/>
        </authorList>
    </citation>
    <scope>NUCLEOTIDE SEQUENCE [LARGE SCALE GENOMIC DNA]</scope>
    <source>
        <tissue evidence="9">Rhizome</tissue>
    </source>
</reference>
<evidence type="ECO:0000256" key="5">
    <source>
        <dbReference type="ARBA" id="ARBA00023163"/>
    </source>
</evidence>
<dbReference type="GO" id="GO:0003700">
    <property type="term" value="F:DNA-binding transcription factor activity"/>
    <property type="evidence" value="ECO:0007669"/>
    <property type="project" value="InterPro"/>
</dbReference>
<dbReference type="PROSITE" id="PS50217">
    <property type="entry name" value="BZIP"/>
    <property type="match status" value="1"/>
</dbReference>
<dbReference type="PROSITE" id="PS00036">
    <property type="entry name" value="BZIP_BASIC"/>
    <property type="match status" value="1"/>
</dbReference>
<keyword evidence="10" id="KW-1185">Reference proteome</keyword>
<feature type="region of interest" description="Disordered" evidence="7">
    <location>
        <begin position="249"/>
        <end position="291"/>
    </location>
</feature>
<feature type="region of interest" description="Disordered" evidence="7">
    <location>
        <begin position="1"/>
        <end position="29"/>
    </location>
</feature>
<evidence type="ECO:0000256" key="2">
    <source>
        <dbReference type="ARBA" id="ARBA00007163"/>
    </source>
</evidence>
<dbReference type="InterPro" id="IPR004827">
    <property type="entry name" value="bZIP"/>
</dbReference>
<dbReference type="SMART" id="SM00338">
    <property type="entry name" value="BRLZ"/>
    <property type="match status" value="1"/>
</dbReference>
<evidence type="ECO:0000259" key="8">
    <source>
        <dbReference type="PROSITE" id="PS50217"/>
    </source>
</evidence>
<dbReference type="AlphaFoldDB" id="A0A8J5HD29"/>
<dbReference type="CDD" id="cd14702">
    <property type="entry name" value="bZIP_plant_GBF1"/>
    <property type="match status" value="1"/>
</dbReference>
<feature type="compositionally biased region" description="Basic and acidic residues" evidence="7">
    <location>
        <begin position="108"/>
        <end position="122"/>
    </location>
</feature>
<evidence type="ECO:0000256" key="4">
    <source>
        <dbReference type="ARBA" id="ARBA00023125"/>
    </source>
</evidence>
<evidence type="ECO:0000256" key="6">
    <source>
        <dbReference type="ARBA" id="ARBA00023242"/>
    </source>
</evidence>
<dbReference type="EMBL" id="JACMSC010000006">
    <property type="protein sequence ID" value="KAG6519082.1"/>
    <property type="molecule type" value="Genomic_DNA"/>
</dbReference>
<dbReference type="Pfam" id="PF07777">
    <property type="entry name" value="MFMR"/>
    <property type="match status" value="1"/>
</dbReference>
<sequence length="352" mass="38182">MGSHKEKTATAKLSPEAPSKGPLEPQPTPLTAVHPMHAFYGHGVPAVMPQAFYSASPIAAGQPMVWGPQQVIPPPFGSPIPYASFYPHGGFYAQPQMNVGIAYRTTETEGRSSELKEQHPASKEASGGESRRKRENNGKGASSVGEDASHSDHTETEGSSDTVGDDGQPKVHYSTGKRDHEIVVAKGGTSRSLSNDEHNGVSGQSSYSGRVRTAKKLQVSAPGRAALPGSQNNMNTEMDLLGSSLAGSVPMYARPNGTNSGAILDERDQRREKRKQSNRESARRSRMRKQQECEELERKVTDLSNENSALRLELQNLKKLCEGMETENRTILEDLKQSRGSETLSKLSISMN</sequence>
<feature type="domain" description="BZIP" evidence="8">
    <location>
        <begin position="268"/>
        <end position="331"/>
    </location>
</feature>
<dbReference type="InterPro" id="IPR044827">
    <property type="entry name" value="GBF-like"/>
</dbReference>
<dbReference type="Pfam" id="PF00170">
    <property type="entry name" value="bZIP_1"/>
    <property type="match status" value="1"/>
</dbReference>
<name>A0A8J5HD29_ZINOF</name>
<keyword evidence="6" id="KW-0539">Nucleus</keyword>
<evidence type="ECO:0000256" key="7">
    <source>
        <dbReference type="SAM" id="MobiDB-lite"/>
    </source>
</evidence>
<organism evidence="9 10">
    <name type="scientific">Zingiber officinale</name>
    <name type="common">Ginger</name>
    <name type="synonym">Amomum zingiber</name>
    <dbReference type="NCBI Taxonomy" id="94328"/>
    <lineage>
        <taxon>Eukaryota</taxon>
        <taxon>Viridiplantae</taxon>
        <taxon>Streptophyta</taxon>
        <taxon>Embryophyta</taxon>
        <taxon>Tracheophyta</taxon>
        <taxon>Spermatophyta</taxon>
        <taxon>Magnoliopsida</taxon>
        <taxon>Liliopsida</taxon>
        <taxon>Zingiberales</taxon>
        <taxon>Zingiberaceae</taxon>
        <taxon>Zingiber</taxon>
    </lineage>
</organism>
<evidence type="ECO:0000313" key="10">
    <source>
        <dbReference type="Proteomes" id="UP000734854"/>
    </source>
</evidence>
<proteinExistence type="inferred from homology"/>
<evidence type="ECO:0000256" key="3">
    <source>
        <dbReference type="ARBA" id="ARBA00023015"/>
    </source>
</evidence>
<evidence type="ECO:0000256" key="1">
    <source>
        <dbReference type="ARBA" id="ARBA00004123"/>
    </source>
</evidence>
<dbReference type="Proteomes" id="UP000734854">
    <property type="component" value="Unassembled WGS sequence"/>
</dbReference>
<protein>
    <recommendedName>
        <fullName evidence="8">BZIP domain-containing protein</fullName>
    </recommendedName>
</protein>
<dbReference type="GO" id="GO:0000976">
    <property type="term" value="F:transcription cis-regulatory region binding"/>
    <property type="evidence" value="ECO:0007669"/>
    <property type="project" value="UniProtKB-ARBA"/>
</dbReference>
<comment type="subcellular location">
    <subcellularLocation>
        <location evidence="1">Nucleus</location>
    </subcellularLocation>
</comment>
<dbReference type="PANTHER" id="PTHR45967:SF31">
    <property type="entry name" value="DNA-BINDING PROTEIN EMBP-1"/>
    <property type="match status" value="1"/>
</dbReference>
<dbReference type="InterPro" id="IPR045314">
    <property type="entry name" value="bZIP_plant_GBF1"/>
</dbReference>
<keyword evidence="5" id="KW-0804">Transcription</keyword>
<gene>
    <name evidence="9" type="ORF">ZIOFF_022571</name>
</gene>
<dbReference type="FunFam" id="1.20.5.170:FF:000020">
    <property type="entry name" value="BZIP transcription factor"/>
    <property type="match status" value="1"/>
</dbReference>
<evidence type="ECO:0000313" key="9">
    <source>
        <dbReference type="EMBL" id="KAG6519082.1"/>
    </source>
</evidence>
<dbReference type="GO" id="GO:0005634">
    <property type="term" value="C:nucleus"/>
    <property type="evidence" value="ECO:0007669"/>
    <property type="project" value="UniProtKB-SubCell"/>
</dbReference>
<feature type="compositionally biased region" description="Basic and acidic residues" evidence="7">
    <location>
        <begin position="147"/>
        <end position="156"/>
    </location>
</feature>
<feature type="compositionally biased region" description="Basic and acidic residues" evidence="7">
    <location>
        <begin position="264"/>
        <end position="291"/>
    </location>
</feature>